<feature type="region of interest" description="Disordered" evidence="1">
    <location>
        <begin position="30"/>
        <end position="53"/>
    </location>
</feature>
<dbReference type="Proteomes" id="UP000499080">
    <property type="component" value="Unassembled WGS sequence"/>
</dbReference>
<comment type="caution">
    <text evidence="2">The sequence shown here is derived from an EMBL/GenBank/DDBJ whole genome shotgun (WGS) entry which is preliminary data.</text>
</comment>
<evidence type="ECO:0000256" key="1">
    <source>
        <dbReference type="SAM" id="MobiDB-lite"/>
    </source>
</evidence>
<evidence type="ECO:0000313" key="2">
    <source>
        <dbReference type="EMBL" id="GBM66343.1"/>
    </source>
</evidence>
<reference evidence="2 3" key="1">
    <citation type="journal article" date="2019" name="Sci. Rep.">
        <title>Orb-weaving spider Araneus ventricosus genome elucidates the spidroin gene catalogue.</title>
        <authorList>
            <person name="Kono N."/>
            <person name="Nakamura H."/>
            <person name="Ohtoshi R."/>
            <person name="Moran D.A.P."/>
            <person name="Shinohara A."/>
            <person name="Yoshida Y."/>
            <person name="Fujiwara M."/>
            <person name="Mori M."/>
            <person name="Tomita M."/>
            <person name="Arakawa K."/>
        </authorList>
    </citation>
    <scope>NUCLEOTIDE SEQUENCE [LARGE SCALE GENOMIC DNA]</scope>
</reference>
<keyword evidence="3" id="KW-1185">Reference proteome</keyword>
<dbReference type="OrthoDB" id="10510824at2759"/>
<accession>A0A4Y2HMM1</accession>
<dbReference type="AlphaFoldDB" id="A0A4Y2HMM1"/>
<dbReference type="EMBL" id="BGPR01002020">
    <property type="protein sequence ID" value="GBM66343.1"/>
    <property type="molecule type" value="Genomic_DNA"/>
</dbReference>
<evidence type="ECO:0000313" key="3">
    <source>
        <dbReference type="Proteomes" id="UP000499080"/>
    </source>
</evidence>
<name>A0A4Y2HMM1_ARAVE</name>
<proteinExistence type="predicted"/>
<gene>
    <name evidence="2" type="ORF">AVEN_240492_1</name>
</gene>
<sequence>MPVDTLLRDLVVLHGLETFDNGLNTFMFSSESVGEGHPGRKRDKNETNSNTELSSEIGYSHYIRDTWQSYIDREYNYNRLGHSPSCTQPLFNSGTVFLRSLKSAI</sequence>
<protein>
    <submittedName>
        <fullName evidence="2">Uncharacterized protein</fullName>
    </submittedName>
</protein>
<organism evidence="2 3">
    <name type="scientific">Araneus ventricosus</name>
    <name type="common">Orbweaver spider</name>
    <name type="synonym">Epeira ventricosa</name>
    <dbReference type="NCBI Taxonomy" id="182803"/>
    <lineage>
        <taxon>Eukaryota</taxon>
        <taxon>Metazoa</taxon>
        <taxon>Ecdysozoa</taxon>
        <taxon>Arthropoda</taxon>
        <taxon>Chelicerata</taxon>
        <taxon>Arachnida</taxon>
        <taxon>Araneae</taxon>
        <taxon>Araneomorphae</taxon>
        <taxon>Entelegynae</taxon>
        <taxon>Araneoidea</taxon>
        <taxon>Araneidae</taxon>
        <taxon>Araneus</taxon>
    </lineage>
</organism>